<dbReference type="SUPFAM" id="SSF55816">
    <property type="entry name" value="5'-nucleotidase (syn. UDP-sugar hydrolase), C-terminal domain"/>
    <property type="match status" value="1"/>
</dbReference>
<protein>
    <recommendedName>
        <fullName evidence="1">Putative 5'-nucleotidase C-terminal domain-containing protein</fullName>
    </recommendedName>
</protein>
<dbReference type="InterPro" id="IPR053828">
    <property type="entry name" value="Nucleosidase_C"/>
</dbReference>
<proteinExistence type="predicted"/>
<dbReference type="InterPro" id="IPR029052">
    <property type="entry name" value="Metallo-depent_PP-like"/>
</dbReference>
<dbReference type="GO" id="GO:0016787">
    <property type="term" value="F:hydrolase activity"/>
    <property type="evidence" value="ECO:0007669"/>
    <property type="project" value="InterPro"/>
</dbReference>
<feature type="non-terminal residue" evidence="2">
    <location>
        <position position="267"/>
    </location>
</feature>
<dbReference type="Proteomes" id="UP001215280">
    <property type="component" value="Unassembled WGS sequence"/>
</dbReference>
<comment type="caution">
    <text evidence="2">The sequence shown here is derived from an EMBL/GenBank/DDBJ whole genome shotgun (WGS) entry which is preliminary data.</text>
</comment>
<dbReference type="Pfam" id="PF21953">
    <property type="entry name" value="NadN_nucleosid_C"/>
    <property type="match status" value="1"/>
</dbReference>
<keyword evidence="3" id="KW-1185">Reference proteome</keyword>
<accession>A0AAD7HPI4</accession>
<dbReference type="EMBL" id="JARJLG010000238">
    <property type="protein sequence ID" value="KAJ7724494.1"/>
    <property type="molecule type" value="Genomic_DNA"/>
</dbReference>
<organism evidence="2 3">
    <name type="scientific">Mycena maculata</name>
    <dbReference type="NCBI Taxonomy" id="230809"/>
    <lineage>
        <taxon>Eukaryota</taxon>
        <taxon>Fungi</taxon>
        <taxon>Dikarya</taxon>
        <taxon>Basidiomycota</taxon>
        <taxon>Agaricomycotina</taxon>
        <taxon>Agaricomycetes</taxon>
        <taxon>Agaricomycetidae</taxon>
        <taxon>Agaricales</taxon>
        <taxon>Marasmiineae</taxon>
        <taxon>Mycenaceae</taxon>
        <taxon>Mycena</taxon>
    </lineage>
</organism>
<dbReference type="GO" id="GO:0009166">
    <property type="term" value="P:nucleotide catabolic process"/>
    <property type="evidence" value="ECO:0007669"/>
    <property type="project" value="InterPro"/>
</dbReference>
<reference evidence="2" key="1">
    <citation type="submission" date="2023-03" db="EMBL/GenBank/DDBJ databases">
        <title>Massive genome expansion in bonnet fungi (Mycena s.s.) driven by repeated elements and novel gene families across ecological guilds.</title>
        <authorList>
            <consortium name="Lawrence Berkeley National Laboratory"/>
            <person name="Harder C.B."/>
            <person name="Miyauchi S."/>
            <person name="Viragh M."/>
            <person name="Kuo A."/>
            <person name="Thoen E."/>
            <person name="Andreopoulos B."/>
            <person name="Lu D."/>
            <person name="Skrede I."/>
            <person name="Drula E."/>
            <person name="Henrissat B."/>
            <person name="Morin E."/>
            <person name="Kohler A."/>
            <person name="Barry K."/>
            <person name="LaButti K."/>
            <person name="Morin E."/>
            <person name="Salamov A."/>
            <person name="Lipzen A."/>
            <person name="Mereny Z."/>
            <person name="Hegedus B."/>
            <person name="Baldrian P."/>
            <person name="Stursova M."/>
            <person name="Weitz H."/>
            <person name="Taylor A."/>
            <person name="Grigoriev I.V."/>
            <person name="Nagy L.G."/>
            <person name="Martin F."/>
            <person name="Kauserud H."/>
        </authorList>
    </citation>
    <scope>NUCLEOTIDE SEQUENCE</scope>
    <source>
        <strain evidence="2">CBHHK188m</strain>
    </source>
</reference>
<name>A0AAD7HPI4_9AGAR</name>
<dbReference type="Gene3D" id="3.90.780.10">
    <property type="entry name" value="5'-Nucleotidase, C-terminal domain"/>
    <property type="match status" value="1"/>
</dbReference>
<gene>
    <name evidence="2" type="ORF">DFH07DRAFT_783303</name>
</gene>
<sequence length="267" mass="30042">HPLTPIIILGGHTHIRDCMQLDGRSMSLESGRYMETVGLPGWMSADLPAPKTHSRRYNGEDRGSGDAKNISFTRRYLDPNRVTYEYHTGQGNFSFDTPWGRSITKGLEQLAKTFDLSFQFGTAPHDFTINQWVVLGLTEVAMPIALTVNNTRASIPNIMITNSGSLRFDIYAGPFTKNDQLTASPFADSFLRRDEAMETELWARGYVGTRYREWVERMHNRDVELGGEARRAAGNLTLGYVATDAHVFHRPARVLEPVSTLSNKTEE</sequence>
<evidence type="ECO:0000259" key="1">
    <source>
        <dbReference type="Pfam" id="PF21953"/>
    </source>
</evidence>
<dbReference type="Gene3D" id="3.60.21.10">
    <property type="match status" value="1"/>
</dbReference>
<dbReference type="SUPFAM" id="SSF56300">
    <property type="entry name" value="Metallo-dependent phosphatases"/>
    <property type="match status" value="1"/>
</dbReference>
<dbReference type="AlphaFoldDB" id="A0AAD7HPI4"/>
<evidence type="ECO:0000313" key="2">
    <source>
        <dbReference type="EMBL" id="KAJ7724494.1"/>
    </source>
</evidence>
<feature type="domain" description="Putative 5'-nucleotidase C-terminal" evidence="1">
    <location>
        <begin position="136"/>
        <end position="191"/>
    </location>
</feature>
<dbReference type="InterPro" id="IPR036907">
    <property type="entry name" value="5'-Nucleotdase_C_sf"/>
</dbReference>
<evidence type="ECO:0000313" key="3">
    <source>
        <dbReference type="Proteomes" id="UP001215280"/>
    </source>
</evidence>